<keyword evidence="5" id="KW-1185">Reference proteome</keyword>
<evidence type="ECO:0000313" key="5">
    <source>
        <dbReference type="Proteomes" id="UP000278143"/>
    </source>
</evidence>
<dbReference type="GO" id="GO:0030170">
    <property type="term" value="F:pyridoxal phosphate binding"/>
    <property type="evidence" value="ECO:0007669"/>
    <property type="project" value="InterPro"/>
</dbReference>
<sequence length="574" mass="63354">MTVKANDEQAWGKPMPAANLHAISVSIPTWHDATVIWHGESGICHKFPVGYPRFMLHFRVQQLANECLKQLDLDPHVYGCLPLCSSGLVEQCRAFLDRQWRLQQKKGAVLVDTRNAICTFGQYTVHAIIYPAEDASLAKGFWSKVGCGVSSRFADCCLRAAGIDAYDLPPNGPVDAAALSPASTLPGHYLPAEQAMEAKQLIRRRLVDILHDTYPADAGDHTIEYTRAHPSAQALTIDSVYLYNYGMSAIYAMNRLLYRASPKGRAVCLGFPFTSTLKSLEQLWDHCLFLGYGTEEDIDRLETELADPTRPTIHSLFCEFPTNPLLKAPNIRRLRALADQYDIPLWIDTTAGGFSNCLLLPYVDAMVISLTKLFSGGCDVTGGCLIVNTARSHGRRMQHALSVDGGDGLPAYEDNLWCEDAVVLEHNCRTYVERAARINRTTEAIADYLCTHPKVASLHYPKYTDRALYDAHKSVDGGYGGLLSIVLHTPEAAQAFIDAIPCAKGPTFGTNFTLVCPYTVITHYFEADWAAQYNVPLQLIRIGIGLEDVEQVRGWLDTAFAATPDPPSCAHTTV</sequence>
<dbReference type="InterPro" id="IPR015424">
    <property type="entry name" value="PyrdxlP-dep_Trfase"/>
</dbReference>
<evidence type="ECO:0000256" key="1">
    <source>
        <dbReference type="ARBA" id="ARBA00001933"/>
    </source>
</evidence>
<name>A0A4P9Z6V2_9FUNG</name>
<evidence type="ECO:0000256" key="3">
    <source>
        <dbReference type="RuleBase" id="RU362118"/>
    </source>
</evidence>
<dbReference type="PANTHER" id="PTHR42699">
    <property type="match status" value="1"/>
</dbReference>
<dbReference type="PANTHER" id="PTHR42699:SF1">
    <property type="entry name" value="CYSTATHIONINE GAMMA-SYNTHASE-RELATED"/>
    <property type="match status" value="1"/>
</dbReference>
<dbReference type="AlphaFoldDB" id="A0A4P9Z6V2"/>
<dbReference type="SUPFAM" id="SSF53383">
    <property type="entry name" value="PLP-dependent transferases"/>
    <property type="match status" value="1"/>
</dbReference>
<organism evidence="4 5">
    <name type="scientific">Syncephalis pseudoplumigaleata</name>
    <dbReference type="NCBI Taxonomy" id="1712513"/>
    <lineage>
        <taxon>Eukaryota</taxon>
        <taxon>Fungi</taxon>
        <taxon>Fungi incertae sedis</taxon>
        <taxon>Zoopagomycota</taxon>
        <taxon>Zoopagomycotina</taxon>
        <taxon>Zoopagomycetes</taxon>
        <taxon>Zoopagales</taxon>
        <taxon>Piptocephalidaceae</taxon>
        <taxon>Syncephalis</taxon>
    </lineage>
</organism>
<dbReference type="Proteomes" id="UP000278143">
    <property type="component" value="Unassembled WGS sequence"/>
</dbReference>
<keyword evidence="2 3" id="KW-0663">Pyridoxal phosphate</keyword>
<reference evidence="5" key="1">
    <citation type="journal article" date="2018" name="Nat. Microbiol.">
        <title>Leveraging single-cell genomics to expand the fungal tree of life.</title>
        <authorList>
            <person name="Ahrendt S.R."/>
            <person name="Quandt C.A."/>
            <person name="Ciobanu D."/>
            <person name="Clum A."/>
            <person name="Salamov A."/>
            <person name="Andreopoulos B."/>
            <person name="Cheng J.F."/>
            <person name="Woyke T."/>
            <person name="Pelin A."/>
            <person name="Henrissat B."/>
            <person name="Reynolds N.K."/>
            <person name="Benny G.L."/>
            <person name="Smith M.E."/>
            <person name="James T.Y."/>
            <person name="Grigoriev I.V."/>
        </authorList>
    </citation>
    <scope>NUCLEOTIDE SEQUENCE [LARGE SCALE GENOMIC DNA]</scope>
    <source>
        <strain evidence="5">Benny S71-1</strain>
    </source>
</reference>
<evidence type="ECO:0000313" key="4">
    <source>
        <dbReference type="EMBL" id="RKP27410.1"/>
    </source>
</evidence>
<gene>
    <name evidence="4" type="ORF">SYNPS1DRAFT_12700</name>
</gene>
<dbReference type="InterPro" id="IPR051750">
    <property type="entry name" value="Trans-sulfuration_enzymes"/>
</dbReference>
<dbReference type="InterPro" id="IPR015421">
    <property type="entry name" value="PyrdxlP-dep_Trfase_major"/>
</dbReference>
<accession>A0A4P9Z6V2</accession>
<comment type="cofactor">
    <cofactor evidence="1 3">
        <name>pyridoxal 5'-phosphate</name>
        <dbReference type="ChEBI" id="CHEBI:597326"/>
    </cofactor>
</comment>
<proteinExistence type="inferred from homology"/>
<protein>
    <submittedName>
        <fullName evidence="4">Pyridoxal phosphate-dependent transferase</fullName>
    </submittedName>
</protein>
<evidence type="ECO:0000256" key="2">
    <source>
        <dbReference type="ARBA" id="ARBA00022898"/>
    </source>
</evidence>
<dbReference type="InterPro" id="IPR000277">
    <property type="entry name" value="Cys/Met-Metab_PyrdxlP-dep_enz"/>
</dbReference>
<dbReference type="EMBL" id="KZ989212">
    <property type="protein sequence ID" value="RKP27410.1"/>
    <property type="molecule type" value="Genomic_DNA"/>
</dbReference>
<keyword evidence="4" id="KW-0808">Transferase</keyword>
<dbReference type="Pfam" id="PF01053">
    <property type="entry name" value="Cys_Met_Meta_PP"/>
    <property type="match status" value="1"/>
</dbReference>
<comment type="similarity">
    <text evidence="3">Belongs to the trans-sulfuration enzymes family.</text>
</comment>
<dbReference type="GO" id="GO:0003962">
    <property type="term" value="F:cystathionine gamma-synthase activity"/>
    <property type="evidence" value="ECO:0007669"/>
    <property type="project" value="TreeGrafter"/>
</dbReference>
<dbReference type="OrthoDB" id="10047078at2759"/>
<dbReference type="GO" id="GO:0019346">
    <property type="term" value="P:transsulfuration"/>
    <property type="evidence" value="ECO:0007669"/>
    <property type="project" value="InterPro"/>
</dbReference>
<dbReference type="InterPro" id="IPR015422">
    <property type="entry name" value="PyrdxlP-dep_Trfase_small"/>
</dbReference>
<dbReference type="Gene3D" id="3.90.1150.10">
    <property type="entry name" value="Aspartate Aminotransferase, domain 1"/>
    <property type="match status" value="1"/>
</dbReference>
<dbReference type="Gene3D" id="3.40.640.10">
    <property type="entry name" value="Type I PLP-dependent aspartate aminotransferase-like (Major domain)"/>
    <property type="match status" value="1"/>
</dbReference>